<keyword evidence="3" id="KW-1185">Reference proteome</keyword>
<name>A0A0E0LXT1_ORYPU</name>
<dbReference type="OMA" id="KRAPSCE"/>
<evidence type="ECO:0000256" key="1">
    <source>
        <dbReference type="SAM" id="MobiDB-lite"/>
    </source>
</evidence>
<sequence length="150" mass="16291">MNTLHKRAGFMASARRRGDSTTVQSYARAAKKAQRHIRRITGGSSSSSKPAASEMEGCSLVRLLAEAREVAVAALETAAAKLLPKQIATMLSSSRLSQLVSKKKRAPSCEEEQLQVLELDIAGLENGVEVLFRRLIQSRVSLLNTLTLTL</sequence>
<dbReference type="Proteomes" id="UP000026962">
    <property type="component" value="Chromosome 8"/>
</dbReference>
<dbReference type="GO" id="GO:0048364">
    <property type="term" value="P:root development"/>
    <property type="evidence" value="ECO:0007669"/>
    <property type="project" value="InterPro"/>
</dbReference>
<evidence type="ECO:0000313" key="2">
    <source>
        <dbReference type="EnsemblPlants" id="OPUNC08G21110.1"/>
    </source>
</evidence>
<dbReference type="PANTHER" id="PTHR33070">
    <property type="entry name" value="OS06G0725500 PROTEIN"/>
    <property type="match status" value="1"/>
</dbReference>
<reference evidence="2" key="2">
    <citation type="submission" date="2018-05" db="EMBL/GenBank/DDBJ databases">
        <title>OpunRS2 (Oryza punctata Reference Sequence Version 2).</title>
        <authorList>
            <person name="Zhang J."/>
            <person name="Kudrna D."/>
            <person name="Lee S."/>
            <person name="Talag J."/>
            <person name="Welchert J."/>
            <person name="Wing R.A."/>
        </authorList>
    </citation>
    <scope>NUCLEOTIDE SEQUENCE [LARGE SCALE GENOMIC DNA]</scope>
</reference>
<dbReference type="InterPro" id="IPR004320">
    <property type="entry name" value="BPS1_pln"/>
</dbReference>
<reference evidence="2" key="1">
    <citation type="submission" date="2015-04" db="UniProtKB">
        <authorList>
            <consortium name="EnsemblPlants"/>
        </authorList>
    </citation>
    <scope>IDENTIFICATION</scope>
</reference>
<evidence type="ECO:0000313" key="3">
    <source>
        <dbReference type="Proteomes" id="UP000026962"/>
    </source>
</evidence>
<dbReference type="AlphaFoldDB" id="A0A0E0LXT1"/>
<accession>A0A0E0LXT1</accession>
<protein>
    <submittedName>
        <fullName evidence="2">Uncharacterized protein</fullName>
    </submittedName>
</protein>
<dbReference type="HOGENOM" id="CLU_017798_6_1_1"/>
<dbReference type="EnsemblPlants" id="OPUNC08G21110.1">
    <property type="protein sequence ID" value="OPUNC08G21110.1"/>
    <property type="gene ID" value="OPUNC08G21110"/>
</dbReference>
<dbReference type="Gramene" id="OPUNC08G21110.1">
    <property type="protein sequence ID" value="OPUNC08G21110.1"/>
    <property type="gene ID" value="OPUNC08G21110"/>
</dbReference>
<proteinExistence type="predicted"/>
<dbReference type="PANTHER" id="PTHR33070:SF120">
    <property type="entry name" value="EXPRESSED PROTEIN"/>
    <property type="match status" value="1"/>
</dbReference>
<feature type="region of interest" description="Disordered" evidence="1">
    <location>
        <begin position="1"/>
        <end position="23"/>
    </location>
</feature>
<dbReference type="Pfam" id="PF03087">
    <property type="entry name" value="BPS1"/>
    <property type="match status" value="1"/>
</dbReference>
<organism evidence="2">
    <name type="scientific">Oryza punctata</name>
    <name type="common">Red rice</name>
    <dbReference type="NCBI Taxonomy" id="4537"/>
    <lineage>
        <taxon>Eukaryota</taxon>
        <taxon>Viridiplantae</taxon>
        <taxon>Streptophyta</taxon>
        <taxon>Embryophyta</taxon>
        <taxon>Tracheophyta</taxon>
        <taxon>Spermatophyta</taxon>
        <taxon>Magnoliopsida</taxon>
        <taxon>Liliopsida</taxon>
        <taxon>Poales</taxon>
        <taxon>Poaceae</taxon>
        <taxon>BOP clade</taxon>
        <taxon>Oryzoideae</taxon>
        <taxon>Oryzeae</taxon>
        <taxon>Oryzinae</taxon>
        <taxon>Oryza</taxon>
    </lineage>
</organism>
<dbReference type="GO" id="GO:0048367">
    <property type="term" value="P:shoot system development"/>
    <property type="evidence" value="ECO:0007669"/>
    <property type="project" value="InterPro"/>
</dbReference>